<keyword evidence="1" id="KW-1185">Reference proteome</keyword>
<dbReference type="Proteomes" id="UP000046395">
    <property type="component" value="Unassembled WGS sequence"/>
</dbReference>
<organism evidence="1 2">
    <name type="scientific">Trichuris muris</name>
    <name type="common">Mouse whipworm</name>
    <dbReference type="NCBI Taxonomy" id="70415"/>
    <lineage>
        <taxon>Eukaryota</taxon>
        <taxon>Metazoa</taxon>
        <taxon>Ecdysozoa</taxon>
        <taxon>Nematoda</taxon>
        <taxon>Enoplea</taxon>
        <taxon>Dorylaimia</taxon>
        <taxon>Trichinellida</taxon>
        <taxon>Trichuridae</taxon>
        <taxon>Trichuris</taxon>
    </lineage>
</organism>
<dbReference type="AlphaFoldDB" id="A0A5S6QZE3"/>
<proteinExistence type="predicted"/>
<protein>
    <submittedName>
        <fullName evidence="2">Uncharacterized protein</fullName>
    </submittedName>
</protein>
<sequence length="176" mass="19653">MQKTRAVLHAARLLMAPSVEEDLAKASGVSFAQHETPFANDQRSTWGSAKGRQLIRTRWKKGNLPGCQRRDDFRLSRACRARFATSNLTVPSPPAFWHWSYLNAQTNCGDQKNDQISKEQLACGSVRVASWNAYGVQTRTDSGVPSAEGVQSVPMTQRENKLDNRVCKGPYDTVNR</sequence>
<name>A0A5S6QZE3_TRIMR</name>
<reference evidence="2" key="1">
    <citation type="submission" date="2019-12" db="UniProtKB">
        <authorList>
            <consortium name="WormBaseParasite"/>
        </authorList>
    </citation>
    <scope>IDENTIFICATION</scope>
</reference>
<accession>A0A5S6QZE3</accession>
<evidence type="ECO:0000313" key="2">
    <source>
        <dbReference type="WBParaSite" id="TMUE_3000012282.1"/>
    </source>
</evidence>
<evidence type="ECO:0000313" key="1">
    <source>
        <dbReference type="Proteomes" id="UP000046395"/>
    </source>
</evidence>
<dbReference type="WBParaSite" id="TMUE_3000012282.1">
    <property type="protein sequence ID" value="TMUE_3000012282.1"/>
    <property type="gene ID" value="WBGene00301522"/>
</dbReference>